<dbReference type="PANTHER" id="PTHR11562">
    <property type="entry name" value="CATION EFFLUX PROTEIN/ ZINC TRANSPORTER"/>
    <property type="match status" value="1"/>
</dbReference>
<feature type="transmembrane region" description="Helical" evidence="10">
    <location>
        <begin position="55"/>
        <end position="74"/>
    </location>
</feature>
<feature type="compositionally biased region" description="Polar residues" evidence="9">
    <location>
        <begin position="177"/>
        <end position="197"/>
    </location>
</feature>
<evidence type="ECO:0000256" key="7">
    <source>
        <dbReference type="ARBA" id="ARBA00023065"/>
    </source>
</evidence>
<name>A0AAN8Q2P8_PATCE</name>
<gene>
    <name evidence="13" type="ORF">SNE40_009139</name>
</gene>
<keyword evidence="4 10" id="KW-0812">Transmembrane</keyword>
<keyword evidence="7" id="KW-0406">Ion transport</keyword>
<feature type="domain" description="Cation efflux protein transmembrane" evidence="11">
    <location>
        <begin position="25"/>
        <end position="276"/>
    </location>
</feature>
<feature type="region of interest" description="Disordered" evidence="9">
    <location>
        <begin position="167"/>
        <end position="206"/>
    </location>
</feature>
<dbReference type="GO" id="GO:0005886">
    <property type="term" value="C:plasma membrane"/>
    <property type="evidence" value="ECO:0007669"/>
    <property type="project" value="TreeGrafter"/>
</dbReference>
<comment type="caution">
    <text evidence="13">The sequence shown here is derived from an EMBL/GenBank/DDBJ whole genome shotgun (WGS) entry which is preliminary data.</text>
</comment>
<keyword evidence="3" id="KW-0813">Transport</keyword>
<keyword evidence="5" id="KW-0864">Zinc transport</keyword>
<evidence type="ECO:0000256" key="4">
    <source>
        <dbReference type="ARBA" id="ARBA00022692"/>
    </source>
</evidence>
<evidence type="ECO:0000256" key="8">
    <source>
        <dbReference type="ARBA" id="ARBA00023136"/>
    </source>
</evidence>
<keyword evidence="5" id="KW-0862">Zinc</keyword>
<evidence type="ECO:0000256" key="5">
    <source>
        <dbReference type="ARBA" id="ARBA00022906"/>
    </source>
</evidence>
<dbReference type="GO" id="GO:0005385">
    <property type="term" value="F:zinc ion transmembrane transporter activity"/>
    <property type="evidence" value="ECO:0007669"/>
    <property type="project" value="TreeGrafter"/>
</dbReference>
<keyword evidence="8 10" id="KW-0472">Membrane</keyword>
<keyword evidence="14" id="KW-1185">Reference proteome</keyword>
<dbReference type="InterPro" id="IPR002524">
    <property type="entry name" value="Cation_efflux"/>
</dbReference>
<dbReference type="SUPFAM" id="SSF161111">
    <property type="entry name" value="Cation efflux protein transmembrane domain-like"/>
    <property type="match status" value="1"/>
</dbReference>
<organism evidence="13 14">
    <name type="scientific">Patella caerulea</name>
    <name type="common">Rayed Mediterranean limpet</name>
    <dbReference type="NCBI Taxonomy" id="87958"/>
    <lineage>
        <taxon>Eukaryota</taxon>
        <taxon>Metazoa</taxon>
        <taxon>Spiralia</taxon>
        <taxon>Lophotrochozoa</taxon>
        <taxon>Mollusca</taxon>
        <taxon>Gastropoda</taxon>
        <taxon>Patellogastropoda</taxon>
        <taxon>Patelloidea</taxon>
        <taxon>Patellidae</taxon>
        <taxon>Patella</taxon>
    </lineage>
</organism>
<dbReference type="InterPro" id="IPR050681">
    <property type="entry name" value="CDF/SLC30A"/>
</dbReference>
<comment type="subcellular location">
    <subcellularLocation>
        <location evidence="1">Membrane</location>
        <topology evidence="1">Multi-pass membrane protein</topology>
    </subcellularLocation>
</comment>
<dbReference type="InterPro" id="IPR058533">
    <property type="entry name" value="Cation_efflux_TM"/>
</dbReference>
<dbReference type="PANTHER" id="PTHR11562:SF84">
    <property type="entry name" value="LD05335P"/>
    <property type="match status" value="1"/>
</dbReference>
<dbReference type="GO" id="GO:0010043">
    <property type="term" value="P:response to zinc ion"/>
    <property type="evidence" value="ECO:0007669"/>
    <property type="project" value="TreeGrafter"/>
</dbReference>
<feature type="transmembrane region" description="Helical" evidence="10">
    <location>
        <begin position="95"/>
        <end position="118"/>
    </location>
</feature>
<dbReference type="SUPFAM" id="SSF160240">
    <property type="entry name" value="Cation efflux protein cytoplasmic domain-like"/>
    <property type="match status" value="1"/>
</dbReference>
<dbReference type="InterPro" id="IPR027469">
    <property type="entry name" value="Cation_efflux_TMD_sf"/>
</dbReference>
<evidence type="ECO:0000256" key="1">
    <source>
        <dbReference type="ARBA" id="ARBA00004141"/>
    </source>
</evidence>
<dbReference type="InterPro" id="IPR027470">
    <property type="entry name" value="Cation_efflux_CTD"/>
</dbReference>
<dbReference type="Pfam" id="PF16916">
    <property type="entry name" value="ZT_dimer"/>
    <property type="match status" value="1"/>
</dbReference>
<evidence type="ECO:0000259" key="11">
    <source>
        <dbReference type="Pfam" id="PF01545"/>
    </source>
</evidence>
<dbReference type="NCBIfam" id="TIGR01297">
    <property type="entry name" value="CDF"/>
    <property type="match status" value="1"/>
</dbReference>
<evidence type="ECO:0000256" key="2">
    <source>
        <dbReference type="ARBA" id="ARBA00008873"/>
    </source>
</evidence>
<evidence type="ECO:0000256" key="10">
    <source>
        <dbReference type="SAM" id="Phobius"/>
    </source>
</evidence>
<comment type="similarity">
    <text evidence="2">Belongs to the cation diffusion facilitator (CDF) transporter (TC 2.A.4) family. SLC30A subfamily.</text>
</comment>
<protein>
    <submittedName>
        <fullName evidence="13">Uncharacterized protein</fullName>
    </submittedName>
</protein>
<proteinExistence type="inferred from homology"/>
<feature type="domain" description="Cation efflux protein cytoplasmic" evidence="12">
    <location>
        <begin position="281"/>
        <end position="355"/>
    </location>
</feature>
<evidence type="ECO:0000313" key="13">
    <source>
        <dbReference type="EMBL" id="KAK6181245.1"/>
    </source>
</evidence>
<dbReference type="AlphaFoldDB" id="A0AAN8Q2P8"/>
<evidence type="ECO:0000256" key="9">
    <source>
        <dbReference type="SAM" id="MobiDB-lite"/>
    </source>
</evidence>
<evidence type="ECO:0000313" key="14">
    <source>
        <dbReference type="Proteomes" id="UP001347796"/>
    </source>
</evidence>
<dbReference type="Gene3D" id="1.20.1510.10">
    <property type="entry name" value="Cation efflux protein transmembrane domain"/>
    <property type="match status" value="1"/>
</dbReference>
<reference evidence="13 14" key="1">
    <citation type="submission" date="2024-01" db="EMBL/GenBank/DDBJ databases">
        <title>The genome of the rayed Mediterranean limpet Patella caerulea (Linnaeus, 1758).</title>
        <authorList>
            <person name="Anh-Thu Weber A."/>
            <person name="Halstead-Nussloch G."/>
        </authorList>
    </citation>
    <scope>NUCLEOTIDE SEQUENCE [LARGE SCALE GENOMIC DNA]</scope>
    <source>
        <strain evidence="13">AATW-2023a</strain>
        <tissue evidence="13">Whole specimen</tissue>
    </source>
</reference>
<feature type="transmembrane region" description="Helical" evidence="10">
    <location>
        <begin position="247"/>
        <end position="268"/>
    </location>
</feature>
<dbReference type="Proteomes" id="UP001347796">
    <property type="component" value="Unassembled WGS sequence"/>
</dbReference>
<feature type="transmembrane region" description="Helical" evidence="10">
    <location>
        <begin position="130"/>
        <end position="156"/>
    </location>
</feature>
<evidence type="ECO:0000256" key="3">
    <source>
        <dbReference type="ARBA" id="ARBA00022448"/>
    </source>
</evidence>
<evidence type="ECO:0000259" key="12">
    <source>
        <dbReference type="Pfam" id="PF16916"/>
    </source>
</evidence>
<accession>A0AAN8Q2P8</accession>
<sequence>MSSEETFHCHSKEKNDDKRVAKSKLLIVLCLCLLFMVIEAIGGVLSNSLALFTDVLHLGSDLISFLISLLAIYLSQKPPSRTMSFGYHRAEVVGALFSVLFIWMISGILCYIATLRIIHEHYTDVKADEMLITASLGVVFNLIMVGVLHTNVFYCLSVEHSNFGHNHSHRPGDSHSHTPFKNSSHASYGTNNESDATYQPMEESPSSSENINVRAAFIHCVGDIIQSLGVFIAALIIKLTTEPKYRLADPICTFIFSIIVLFTTINIARDGIRVILEAVPQGISFESIKSELEAIEGVKMVHSLYIWPLTVGRNAVTVHLAKDAELDNPDIMETATRKLKSEFNFSYITVQVEDYNFEIMSKCTDCKQICS</sequence>
<dbReference type="InterPro" id="IPR036837">
    <property type="entry name" value="Cation_efflux_CTD_sf"/>
</dbReference>
<feature type="transmembrane region" description="Helical" evidence="10">
    <location>
        <begin position="216"/>
        <end position="241"/>
    </location>
</feature>
<feature type="transmembrane region" description="Helical" evidence="10">
    <location>
        <begin position="25"/>
        <end position="49"/>
    </location>
</feature>
<dbReference type="EMBL" id="JAZGQO010000007">
    <property type="protein sequence ID" value="KAK6181245.1"/>
    <property type="molecule type" value="Genomic_DNA"/>
</dbReference>
<evidence type="ECO:0000256" key="6">
    <source>
        <dbReference type="ARBA" id="ARBA00022989"/>
    </source>
</evidence>
<dbReference type="Pfam" id="PF01545">
    <property type="entry name" value="Cation_efflux"/>
    <property type="match status" value="1"/>
</dbReference>
<keyword evidence="6 10" id="KW-1133">Transmembrane helix</keyword>